<gene>
    <name evidence="2" type="ORF">RM190_09385</name>
</gene>
<evidence type="ECO:0000256" key="1">
    <source>
        <dbReference type="SAM" id="SignalP"/>
    </source>
</evidence>
<dbReference type="SUPFAM" id="SSF53474">
    <property type="entry name" value="alpha/beta-Hydrolases"/>
    <property type="match status" value="1"/>
</dbReference>
<organism evidence="2 3">
    <name type="scientific">Paracoccus broussonetiae</name>
    <dbReference type="NCBI Taxonomy" id="3075834"/>
    <lineage>
        <taxon>Bacteria</taxon>
        <taxon>Pseudomonadati</taxon>
        <taxon>Pseudomonadota</taxon>
        <taxon>Alphaproteobacteria</taxon>
        <taxon>Rhodobacterales</taxon>
        <taxon>Paracoccaceae</taxon>
        <taxon>Paracoccus</taxon>
    </lineage>
</organism>
<keyword evidence="1" id="KW-0732">Signal</keyword>
<name>A0ABU3ECV2_9RHOB</name>
<protein>
    <submittedName>
        <fullName evidence="2">Alpha/beta hydrolase</fullName>
    </submittedName>
</protein>
<sequence length="374" mass="40536">MRRECLPVSNRLPFALMLAATLLAGCSRPPELIGVDNPEIPAEHLAEVSRHKVFITTTRQATEVTGAFFSANRAPELGLASVVATVPPNHKVGELERPKELPPDPRTEFSIIDPVVYRNDASFVAEINRELARRPPGQRRLLLFVHGYNNTASDAILRLTQFVEDTNYQGVPVLMTWASAASAVRYVYDMNSALIARGKLKEISDIMVQTNAESVDIFAHSMGTLLTMEGLVDAQKAGTLGKRRTINNIVLASPDIDIDLFRTQIEQLSPEIRKKIYLLVSKDDRALLASRRIAGGVPRVGATDAAKLEGLGVTVIDLSQIHDSTSGSHSKFAGSPEVVQLIGAGLNRSGGFSRGRTPGLADMLNNVPIMINGG</sequence>
<dbReference type="InterPro" id="IPR014586">
    <property type="entry name" value="UCP033909"/>
</dbReference>
<dbReference type="PROSITE" id="PS51257">
    <property type="entry name" value="PROKAR_LIPOPROTEIN"/>
    <property type="match status" value="1"/>
</dbReference>
<dbReference type="PANTHER" id="PTHR36513:SF1">
    <property type="entry name" value="TRANSMEMBRANE PROTEIN"/>
    <property type="match status" value="1"/>
</dbReference>
<evidence type="ECO:0000313" key="3">
    <source>
        <dbReference type="Proteomes" id="UP001251085"/>
    </source>
</evidence>
<keyword evidence="3" id="KW-1185">Reference proteome</keyword>
<dbReference type="GO" id="GO:0016787">
    <property type="term" value="F:hydrolase activity"/>
    <property type="evidence" value="ECO:0007669"/>
    <property type="project" value="UniProtKB-KW"/>
</dbReference>
<dbReference type="Proteomes" id="UP001251085">
    <property type="component" value="Unassembled WGS sequence"/>
</dbReference>
<keyword evidence="2" id="KW-0378">Hydrolase</keyword>
<evidence type="ECO:0000313" key="2">
    <source>
        <dbReference type="EMBL" id="MDT1062068.1"/>
    </source>
</evidence>
<dbReference type="InterPro" id="IPR010297">
    <property type="entry name" value="DUF900_hydrolase"/>
</dbReference>
<dbReference type="EMBL" id="JAVRQI010000006">
    <property type="protein sequence ID" value="MDT1062068.1"/>
    <property type="molecule type" value="Genomic_DNA"/>
</dbReference>
<comment type="caution">
    <text evidence="2">The sequence shown here is derived from an EMBL/GenBank/DDBJ whole genome shotgun (WGS) entry which is preliminary data.</text>
</comment>
<dbReference type="Pfam" id="PF05990">
    <property type="entry name" value="DUF900"/>
    <property type="match status" value="1"/>
</dbReference>
<proteinExistence type="predicted"/>
<dbReference type="PANTHER" id="PTHR36513">
    <property type="entry name" value="ABC TRANSMEMBRANE TYPE-1 DOMAIN-CONTAINING PROTEIN"/>
    <property type="match status" value="1"/>
</dbReference>
<dbReference type="PIRSF" id="PIRSF033909">
    <property type="entry name" value="UCP033909"/>
    <property type="match status" value="1"/>
</dbReference>
<dbReference type="InterPro" id="IPR029058">
    <property type="entry name" value="AB_hydrolase_fold"/>
</dbReference>
<dbReference type="Gene3D" id="3.40.50.1820">
    <property type="entry name" value="alpha/beta hydrolase"/>
    <property type="match status" value="1"/>
</dbReference>
<feature type="chain" id="PRO_5047336950" evidence="1">
    <location>
        <begin position="25"/>
        <end position="374"/>
    </location>
</feature>
<accession>A0ABU3ECV2</accession>
<reference evidence="3" key="1">
    <citation type="submission" date="2023-07" db="EMBL/GenBank/DDBJ databases">
        <title>Characterization of two Paracoccaceae strains isolated from Phycosphere and proposal of Xinfangfangia lacusdiani sp. nov.</title>
        <authorList>
            <person name="Deng Y."/>
            <person name="Zhang Y.Q."/>
        </authorList>
    </citation>
    <scope>NUCLEOTIDE SEQUENCE [LARGE SCALE GENOMIC DNA]</scope>
    <source>
        <strain evidence="3">CPCC 101403</strain>
    </source>
</reference>
<feature type="signal peptide" evidence="1">
    <location>
        <begin position="1"/>
        <end position="24"/>
    </location>
</feature>